<dbReference type="PROSITE" id="PS51257">
    <property type="entry name" value="PROKAR_LIPOPROTEIN"/>
    <property type="match status" value="1"/>
</dbReference>
<proteinExistence type="predicted"/>
<dbReference type="HOGENOM" id="CLU_086621_1_0_5"/>
<dbReference type="KEGG" id="ssan:NX02_00010"/>
<feature type="signal peptide" evidence="1">
    <location>
        <begin position="1"/>
        <end position="23"/>
    </location>
</feature>
<evidence type="ECO:0000256" key="1">
    <source>
        <dbReference type="SAM" id="SignalP"/>
    </source>
</evidence>
<sequence length="217" mass="23497">MSIGKTLLALTAPVALLSLGACATPFKADVSRFQRLPAPQGETFAIVASDPKLQGGLEFSQYASLVAQRLESVGYRAASDPSQASLIVKMDYDVDNGRERVVSEPGFGGWGGGWGGGWPYGGFYGPRRRGFIYGFNDPFLYGAGWNNQVSSYTIFSSELDMQIERRDGQRLFEGTAKAVSRDNNLTYIVPNLVDAMFTGFPGNSGETVRISIAPEKK</sequence>
<dbReference type="STRING" id="1123269.NX02_00010"/>
<organism evidence="3 4">
    <name type="scientific">Sphingomonas sanxanigenens DSM 19645 = NX02</name>
    <dbReference type="NCBI Taxonomy" id="1123269"/>
    <lineage>
        <taxon>Bacteria</taxon>
        <taxon>Pseudomonadati</taxon>
        <taxon>Pseudomonadota</taxon>
        <taxon>Alphaproteobacteria</taxon>
        <taxon>Sphingomonadales</taxon>
        <taxon>Sphingomonadaceae</taxon>
        <taxon>Sphingomonas</taxon>
    </lineage>
</organism>
<accession>W0A406</accession>
<dbReference type="Proteomes" id="UP000018851">
    <property type="component" value="Chromosome"/>
</dbReference>
<reference evidence="3 4" key="1">
    <citation type="submission" date="2013-07" db="EMBL/GenBank/DDBJ databases">
        <title>Completed genome of Sphingomonas sanxanigenens NX02.</title>
        <authorList>
            <person name="Ma T."/>
            <person name="Huang H."/>
            <person name="Wu M."/>
            <person name="Li X."/>
            <person name="Li G."/>
        </authorList>
    </citation>
    <scope>NUCLEOTIDE SEQUENCE [LARGE SCALE GENOMIC DNA]</scope>
    <source>
        <strain evidence="3 4">NX02</strain>
    </source>
</reference>
<protein>
    <recommendedName>
        <fullName evidence="2">DUF4136 domain-containing protein</fullName>
    </recommendedName>
</protein>
<name>W0A406_9SPHN</name>
<dbReference type="RefSeq" id="WP_025290161.1">
    <property type="nucleotide sequence ID" value="NZ_CP006644.1"/>
</dbReference>
<dbReference type="InterPro" id="IPR025411">
    <property type="entry name" value="DUF4136"/>
</dbReference>
<evidence type="ECO:0000313" key="3">
    <source>
        <dbReference type="EMBL" id="AHE51771.1"/>
    </source>
</evidence>
<gene>
    <name evidence="3" type="ORF">NX02_00010</name>
</gene>
<dbReference type="Pfam" id="PF13590">
    <property type="entry name" value="DUF4136"/>
    <property type="match status" value="1"/>
</dbReference>
<evidence type="ECO:0000259" key="2">
    <source>
        <dbReference type="Pfam" id="PF13590"/>
    </source>
</evidence>
<keyword evidence="4" id="KW-1185">Reference proteome</keyword>
<dbReference type="eggNOG" id="ENOG50330E3">
    <property type="taxonomic scope" value="Bacteria"/>
</dbReference>
<feature type="chain" id="PRO_5004785930" description="DUF4136 domain-containing protein" evidence="1">
    <location>
        <begin position="24"/>
        <end position="217"/>
    </location>
</feature>
<keyword evidence="1" id="KW-0732">Signal</keyword>
<dbReference type="PATRIC" id="fig|1123269.5.peg.2"/>
<evidence type="ECO:0000313" key="4">
    <source>
        <dbReference type="Proteomes" id="UP000018851"/>
    </source>
</evidence>
<dbReference type="AlphaFoldDB" id="W0A406"/>
<dbReference type="EMBL" id="CP006644">
    <property type="protein sequence ID" value="AHE51771.1"/>
    <property type="molecule type" value="Genomic_DNA"/>
</dbReference>
<dbReference type="Gene3D" id="3.30.160.670">
    <property type="match status" value="1"/>
</dbReference>
<feature type="domain" description="DUF4136" evidence="2">
    <location>
        <begin position="39"/>
        <end position="202"/>
    </location>
</feature>